<protein>
    <submittedName>
        <fullName evidence="1">CoA transferase</fullName>
    </submittedName>
</protein>
<dbReference type="InterPro" id="IPR003673">
    <property type="entry name" value="CoA-Trfase_fam_III"/>
</dbReference>
<accession>A0ABN2NJX2</accession>
<sequence length="400" mass="42746">MQEVFGGVRVVELAEWAMVPSAAAVLADFGADVVKVEPVARGDSMRGLAQGGGSPTVDGVALLVEQANRGKRSIGIDLRTERGRQVLRELVAGADVVMTSYLRDTQEALGVTPEELRALNPALVYVRATAAGPRGDATRRGYDSTVYWARGGIGFCLTPPGAADIPRSRPGFGDRAAAMNLAFGVAGALYRRAMTGRGGLVDVSLLGTAVWQLANDISYTRGTGVENSRRAAVPNPLSYCYTTADDRGIALGMLQSDRFWPELCRALDRPELLADPRFVDAAARTVHSAECVAALAEAFRARPLAQWRERLAACSGPWEVVQSVHEVLVDEQVVANRYVRGVVGRAEAVLVASAPVEFDEDVDYELRAAPEHGADTEAVLLELGYDWEAILALKDAGAVL</sequence>
<dbReference type="InterPro" id="IPR023606">
    <property type="entry name" value="CoA-Trfase_III_dom_1_sf"/>
</dbReference>
<keyword evidence="1" id="KW-0808">Transferase</keyword>
<evidence type="ECO:0000313" key="1">
    <source>
        <dbReference type="EMBL" id="GAA1867011.1"/>
    </source>
</evidence>
<dbReference type="GO" id="GO:0016740">
    <property type="term" value="F:transferase activity"/>
    <property type="evidence" value="ECO:0007669"/>
    <property type="project" value="UniProtKB-KW"/>
</dbReference>
<dbReference type="InterPro" id="IPR050509">
    <property type="entry name" value="CoA-transferase_III"/>
</dbReference>
<dbReference type="Proteomes" id="UP001500449">
    <property type="component" value="Unassembled WGS sequence"/>
</dbReference>
<dbReference type="PANTHER" id="PTHR48228">
    <property type="entry name" value="SUCCINYL-COA--D-CITRAMALATE COA-TRANSFERASE"/>
    <property type="match status" value="1"/>
</dbReference>
<dbReference type="SUPFAM" id="SSF89796">
    <property type="entry name" value="CoA-transferase family III (CaiB/BaiF)"/>
    <property type="match status" value="1"/>
</dbReference>
<dbReference type="Gene3D" id="3.40.50.10540">
    <property type="entry name" value="Crotonobetainyl-coa:carnitine coa-transferase, domain 1"/>
    <property type="match status" value="1"/>
</dbReference>
<dbReference type="Pfam" id="PF02515">
    <property type="entry name" value="CoA_transf_3"/>
    <property type="match status" value="1"/>
</dbReference>
<reference evidence="1 2" key="1">
    <citation type="journal article" date="2019" name="Int. J. Syst. Evol. Microbiol.">
        <title>The Global Catalogue of Microorganisms (GCM) 10K type strain sequencing project: providing services to taxonomists for standard genome sequencing and annotation.</title>
        <authorList>
            <consortium name="The Broad Institute Genomics Platform"/>
            <consortium name="The Broad Institute Genome Sequencing Center for Infectious Disease"/>
            <person name="Wu L."/>
            <person name="Ma J."/>
        </authorList>
    </citation>
    <scope>NUCLEOTIDE SEQUENCE [LARGE SCALE GENOMIC DNA]</scope>
    <source>
        <strain evidence="1 2">JCM 16009</strain>
    </source>
</reference>
<evidence type="ECO:0000313" key="2">
    <source>
        <dbReference type="Proteomes" id="UP001500449"/>
    </source>
</evidence>
<dbReference type="EMBL" id="BAAAQK010000022">
    <property type="protein sequence ID" value="GAA1867011.1"/>
    <property type="molecule type" value="Genomic_DNA"/>
</dbReference>
<comment type="caution">
    <text evidence="1">The sequence shown here is derived from an EMBL/GenBank/DDBJ whole genome shotgun (WGS) entry which is preliminary data.</text>
</comment>
<dbReference type="RefSeq" id="WP_344423031.1">
    <property type="nucleotide sequence ID" value="NZ_BAAAQK010000022.1"/>
</dbReference>
<dbReference type="InterPro" id="IPR044855">
    <property type="entry name" value="CoA-Trfase_III_dom3_sf"/>
</dbReference>
<organism evidence="1 2">
    <name type="scientific">Pseudonocardia ailaonensis</name>
    <dbReference type="NCBI Taxonomy" id="367279"/>
    <lineage>
        <taxon>Bacteria</taxon>
        <taxon>Bacillati</taxon>
        <taxon>Actinomycetota</taxon>
        <taxon>Actinomycetes</taxon>
        <taxon>Pseudonocardiales</taxon>
        <taxon>Pseudonocardiaceae</taxon>
        <taxon>Pseudonocardia</taxon>
    </lineage>
</organism>
<proteinExistence type="predicted"/>
<dbReference type="PANTHER" id="PTHR48228:SF2">
    <property type="entry name" value="E-CINNAMOYL-COA:R-PHENYLLACTATE COA TRANSFERASE LARGE SUBUNIT"/>
    <property type="match status" value="1"/>
</dbReference>
<gene>
    <name evidence="1" type="ORF">GCM10009836_54290</name>
</gene>
<keyword evidence="2" id="KW-1185">Reference proteome</keyword>
<dbReference type="Gene3D" id="3.30.1540.10">
    <property type="entry name" value="formyl-coa transferase, domain 3"/>
    <property type="match status" value="1"/>
</dbReference>
<name>A0ABN2NJX2_9PSEU</name>